<keyword evidence="3" id="KW-0963">Cytoplasm</keyword>
<dbReference type="GO" id="GO:0007283">
    <property type="term" value="P:spermatogenesis"/>
    <property type="evidence" value="ECO:0007669"/>
    <property type="project" value="UniProtKB-KW"/>
</dbReference>
<feature type="compositionally biased region" description="Low complexity" evidence="9">
    <location>
        <begin position="238"/>
        <end position="247"/>
    </location>
</feature>
<dbReference type="GO" id="GO:0030154">
    <property type="term" value="P:cell differentiation"/>
    <property type="evidence" value="ECO:0007669"/>
    <property type="project" value="UniProtKB-KW"/>
</dbReference>
<feature type="compositionally biased region" description="Pro residues" evidence="9">
    <location>
        <begin position="258"/>
        <end position="268"/>
    </location>
</feature>
<evidence type="ECO:0000313" key="12">
    <source>
        <dbReference type="EMBL" id="JAS90911.1"/>
    </source>
</evidence>
<feature type="compositionally biased region" description="Polar residues" evidence="9">
    <location>
        <begin position="298"/>
        <end position="316"/>
    </location>
</feature>
<dbReference type="EMBL" id="GECU01016795">
    <property type="protein sequence ID" value="JAS90911.1"/>
    <property type="molecule type" value="Transcribed_RNA"/>
</dbReference>
<evidence type="ECO:0000256" key="1">
    <source>
        <dbReference type="ARBA" id="ARBA00004496"/>
    </source>
</evidence>
<evidence type="ECO:0000313" key="13">
    <source>
        <dbReference type="EMBL" id="JAS98604.1"/>
    </source>
</evidence>
<evidence type="ECO:0000256" key="6">
    <source>
        <dbReference type="ARBA" id="ARBA00022871"/>
    </source>
</evidence>
<keyword evidence="2" id="KW-0217">Developmental protein</keyword>
<dbReference type="Pfam" id="PF00076">
    <property type="entry name" value="RRM_1"/>
    <property type="match status" value="1"/>
</dbReference>
<reference evidence="14" key="1">
    <citation type="submission" date="2015-11" db="EMBL/GenBank/DDBJ databases">
        <title>De novo transcriptome assembly of four potential Pierce s Disease insect vectors from Arizona vineyards.</title>
        <authorList>
            <person name="Tassone E.E."/>
        </authorList>
    </citation>
    <scope>NUCLEOTIDE SEQUENCE</scope>
</reference>
<keyword evidence="6" id="KW-0744">Spermatogenesis</keyword>
<feature type="compositionally biased region" description="Low complexity" evidence="9">
    <location>
        <begin position="627"/>
        <end position="646"/>
    </location>
</feature>
<accession>A0A1B6JV94</accession>
<dbReference type="GO" id="GO:0003730">
    <property type="term" value="F:mRNA 3'-UTR binding"/>
    <property type="evidence" value="ECO:0007669"/>
    <property type="project" value="TreeGrafter"/>
</dbReference>
<evidence type="ECO:0000256" key="2">
    <source>
        <dbReference type="ARBA" id="ARBA00022473"/>
    </source>
</evidence>
<evidence type="ECO:0000259" key="10">
    <source>
        <dbReference type="PROSITE" id="PS50102"/>
    </source>
</evidence>
<dbReference type="CDD" id="cd12412">
    <property type="entry name" value="RRM_DAZL_BOULE"/>
    <property type="match status" value="1"/>
</dbReference>
<keyword evidence="4" id="KW-0221">Differentiation</keyword>
<feature type="region of interest" description="Disordered" evidence="9">
    <location>
        <begin position="1"/>
        <end position="35"/>
    </location>
</feature>
<comment type="subcellular location">
    <subcellularLocation>
        <location evidence="1">Cytoplasm</location>
    </subcellularLocation>
</comment>
<dbReference type="SUPFAM" id="SSF54928">
    <property type="entry name" value="RNA-binding domain, RBD"/>
    <property type="match status" value="1"/>
</dbReference>
<dbReference type="EMBL" id="GECU01009102">
    <property type="protein sequence ID" value="JAS98604.1"/>
    <property type="molecule type" value="Transcribed_RNA"/>
</dbReference>
<dbReference type="FunFam" id="3.30.70.330:FF:000167">
    <property type="entry name" value="protein boule-like isoform X1"/>
    <property type="match status" value="1"/>
</dbReference>
<organism evidence="14">
    <name type="scientific">Homalodisca liturata</name>
    <dbReference type="NCBI Taxonomy" id="320908"/>
    <lineage>
        <taxon>Eukaryota</taxon>
        <taxon>Metazoa</taxon>
        <taxon>Ecdysozoa</taxon>
        <taxon>Arthropoda</taxon>
        <taxon>Hexapoda</taxon>
        <taxon>Insecta</taxon>
        <taxon>Pterygota</taxon>
        <taxon>Neoptera</taxon>
        <taxon>Paraneoptera</taxon>
        <taxon>Hemiptera</taxon>
        <taxon>Auchenorrhyncha</taxon>
        <taxon>Membracoidea</taxon>
        <taxon>Cicadellidae</taxon>
        <taxon>Cicadellinae</taxon>
        <taxon>Proconiini</taxon>
        <taxon>Homalodisca</taxon>
    </lineage>
</organism>
<evidence type="ECO:0000256" key="7">
    <source>
        <dbReference type="ARBA" id="ARBA00022884"/>
    </source>
</evidence>
<feature type="region of interest" description="Disordered" evidence="9">
    <location>
        <begin position="297"/>
        <end position="330"/>
    </location>
</feature>
<feature type="region of interest" description="Disordered" evidence="9">
    <location>
        <begin position="482"/>
        <end position="543"/>
    </location>
</feature>
<dbReference type="PANTHER" id="PTHR11176">
    <property type="entry name" value="BOULE-RELATED"/>
    <property type="match status" value="1"/>
</dbReference>
<feature type="compositionally biased region" description="Low complexity" evidence="9">
    <location>
        <begin position="532"/>
        <end position="541"/>
    </location>
</feature>
<evidence type="ECO:0000256" key="5">
    <source>
        <dbReference type="ARBA" id="ARBA00022845"/>
    </source>
</evidence>
<feature type="region of interest" description="Disordered" evidence="9">
    <location>
        <begin position="236"/>
        <end position="269"/>
    </location>
</feature>
<feature type="compositionally biased region" description="Polar residues" evidence="9">
    <location>
        <begin position="419"/>
        <end position="449"/>
    </location>
</feature>
<dbReference type="EMBL" id="GECU01004579">
    <property type="protein sequence ID" value="JAT03128.1"/>
    <property type="molecule type" value="Transcribed_RNA"/>
</dbReference>
<dbReference type="EMBL" id="GECU01021821">
    <property type="protein sequence ID" value="JAS85885.1"/>
    <property type="molecule type" value="Transcribed_RNA"/>
</dbReference>
<evidence type="ECO:0000256" key="8">
    <source>
        <dbReference type="PROSITE-ProRule" id="PRU00176"/>
    </source>
</evidence>
<name>A0A1B6JV94_9HEMI</name>
<evidence type="ECO:0000313" key="11">
    <source>
        <dbReference type="EMBL" id="JAS85885.1"/>
    </source>
</evidence>
<feature type="region of interest" description="Disordered" evidence="9">
    <location>
        <begin position="348"/>
        <end position="371"/>
    </location>
</feature>
<dbReference type="SMART" id="SM00360">
    <property type="entry name" value="RRM"/>
    <property type="match status" value="1"/>
</dbReference>
<feature type="compositionally biased region" description="Polar residues" evidence="9">
    <location>
        <begin position="647"/>
        <end position="661"/>
    </location>
</feature>
<dbReference type="InterPro" id="IPR012677">
    <property type="entry name" value="Nucleotide-bd_a/b_plait_sf"/>
</dbReference>
<keyword evidence="7 8" id="KW-0694">RNA-binding</keyword>
<dbReference type="InterPro" id="IPR034988">
    <property type="entry name" value="DAZ_BOULE_RRM"/>
</dbReference>
<evidence type="ECO:0000256" key="4">
    <source>
        <dbReference type="ARBA" id="ARBA00022782"/>
    </source>
</evidence>
<dbReference type="AlphaFoldDB" id="A0A1B6JV94"/>
<feature type="region of interest" description="Disordered" evidence="9">
    <location>
        <begin position="402"/>
        <end position="462"/>
    </location>
</feature>
<sequence length="661" mass="71719">MATYRRNKSGGSQSEGASNSASPASSVALSNPSSAQGINNNAPKFGTLVPNRIFVGGISSSTTEAELCHLFSKYGSVKATKIIADRAGVSKGYGFVTFDTEEEVKSLIQDAHNIILKERRLNIAPAIKKQPSSRPFDTSSPPPTAPNLYFHNGVPYTFHNGMAFFTPTAHQPTLAPMPPSADPSMYQTYGPAQNAAPAPYGTPVLVPAPPPMYMPQNYSYQPMPMTNGAAPQFIYAGSASSNSSSSSPMAATPDTPHPHLPPPLPPPQFYAHQYPTQEAYFHPPVYISYYNSGDFEAQEQQTTNDECSSTVSTPHSDMSERSSNRSPASVSVHSQFLMMKSKIELSGARPPVASNKGQTGTPAQSSTDSQVPVVSWQNLKNHGEERELYIRDGRRAFHPMIPPPPPLPPQSMVYPQSPFPNSYSTPNMVYQQQPKQSQMADNSRSQRPQNFRGRVRPNVSANNMPFIPKFPANFNNNNPLMMNKNFYDKKPGDYSNGRPQRFTNNRGRGTNRGSRQVSPPPSTPKPTNSYVSSPSPQMMQQTQHYERQYAAVDRPVVVANTTTAPRWSSNPPINCHQIKRLVCNKRQNGSAPNTGVCGNGGGVRLTKKSQGTTDVENDLGGGGDAQPLLQLNLTPPSSPSTTGNNPEVTSKMQSLSLGNSS</sequence>
<dbReference type="PROSITE" id="PS50102">
    <property type="entry name" value="RRM"/>
    <property type="match status" value="1"/>
</dbReference>
<evidence type="ECO:0000256" key="3">
    <source>
        <dbReference type="ARBA" id="ARBA00022490"/>
    </source>
</evidence>
<feature type="compositionally biased region" description="Polar residues" evidence="9">
    <location>
        <begin position="355"/>
        <end position="371"/>
    </location>
</feature>
<dbReference type="GO" id="GO:0008494">
    <property type="term" value="F:translation activator activity"/>
    <property type="evidence" value="ECO:0007669"/>
    <property type="project" value="TreeGrafter"/>
</dbReference>
<dbReference type="GO" id="GO:0051321">
    <property type="term" value="P:meiotic cell cycle"/>
    <property type="evidence" value="ECO:0007669"/>
    <property type="project" value="UniProtKB-ARBA"/>
</dbReference>
<keyword evidence="5" id="KW-0810">Translation regulation</keyword>
<protein>
    <recommendedName>
        <fullName evidence="10">RRM domain-containing protein</fullName>
    </recommendedName>
</protein>
<dbReference type="InterPro" id="IPR000504">
    <property type="entry name" value="RRM_dom"/>
</dbReference>
<dbReference type="InterPro" id="IPR035979">
    <property type="entry name" value="RBD_domain_sf"/>
</dbReference>
<feature type="region of interest" description="Disordered" evidence="9">
    <location>
        <begin position="589"/>
        <end position="661"/>
    </location>
</feature>
<dbReference type="PANTHER" id="PTHR11176:SF57">
    <property type="entry name" value="PROTEIN BOULE"/>
    <property type="match status" value="1"/>
</dbReference>
<evidence type="ECO:0000313" key="14">
    <source>
        <dbReference type="EMBL" id="JAT03128.1"/>
    </source>
</evidence>
<feature type="domain" description="RRM" evidence="10">
    <location>
        <begin position="51"/>
        <end position="128"/>
    </location>
</feature>
<dbReference type="GO" id="GO:0045948">
    <property type="term" value="P:positive regulation of translational initiation"/>
    <property type="evidence" value="ECO:0007669"/>
    <property type="project" value="TreeGrafter"/>
</dbReference>
<feature type="compositionally biased region" description="Low complexity" evidence="9">
    <location>
        <begin position="503"/>
        <end position="513"/>
    </location>
</feature>
<proteinExistence type="predicted"/>
<dbReference type="Gene3D" id="3.30.70.330">
    <property type="match status" value="1"/>
</dbReference>
<feature type="compositionally biased region" description="Low complexity" evidence="9">
    <location>
        <begin position="17"/>
        <end position="35"/>
    </location>
</feature>
<dbReference type="GO" id="GO:0070935">
    <property type="term" value="P:3'-UTR-mediated mRNA stabilization"/>
    <property type="evidence" value="ECO:0007669"/>
    <property type="project" value="TreeGrafter"/>
</dbReference>
<gene>
    <name evidence="14" type="ORF">g.47560</name>
    <name evidence="13" type="ORF">g.47562</name>
    <name evidence="12" type="ORF">g.47563</name>
    <name evidence="11" type="ORF">g.47568</name>
</gene>
<evidence type="ECO:0000256" key="9">
    <source>
        <dbReference type="SAM" id="MobiDB-lite"/>
    </source>
</evidence>
<dbReference type="GO" id="GO:0005737">
    <property type="term" value="C:cytoplasm"/>
    <property type="evidence" value="ECO:0007669"/>
    <property type="project" value="UniProtKB-SubCell"/>
</dbReference>